<feature type="compositionally biased region" description="Polar residues" evidence="1">
    <location>
        <begin position="40"/>
        <end position="52"/>
    </location>
</feature>
<keyword evidence="3" id="KW-1185">Reference proteome</keyword>
<dbReference type="Proteomes" id="UP000290572">
    <property type="component" value="Unassembled WGS sequence"/>
</dbReference>
<gene>
    <name evidence="2" type="ORF">ROHU_006615</name>
</gene>
<organism evidence="2 3">
    <name type="scientific">Labeo rohita</name>
    <name type="common">Indian major carp</name>
    <name type="synonym">Cyprinus rohita</name>
    <dbReference type="NCBI Taxonomy" id="84645"/>
    <lineage>
        <taxon>Eukaryota</taxon>
        <taxon>Metazoa</taxon>
        <taxon>Chordata</taxon>
        <taxon>Craniata</taxon>
        <taxon>Vertebrata</taxon>
        <taxon>Euteleostomi</taxon>
        <taxon>Actinopterygii</taxon>
        <taxon>Neopterygii</taxon>
        <taxon>Teleostei</taxon>
        <taxon>Ostariophysi</taxon>
        <taxon>Cypriniformes</taxon>
        <taxon>Cyprinidae</taxon>
        <taxon>Labeoninae</taxon>
        <taxon>Labeonini</taxon>
        <taxon>Labeo</taxon>
    </lineage>
</organism>
<evidence type="ECO:0000256" key="1">
    <source>
        <dbReference type="SAM" id="MobiDB-lite"/>
    </source>
</evidence>
<feature type="compositionally biased region" description="Basic and acidic residues" evidence="1">
    <location>
        <begin position="123"/>
        <end position="157"/>
    </location>
</feature>
<accession>A0A498MTX0</accession>
<keyword evidence="2" id="KW-0238">DNA-binding</keyword>
<feature type="region of interest" description="Disordered" evidence="1">
    <location>
        <begin position="104"/>
        <end position="171"/>
    </location>
</feature>
<keyword evidence="2" id="KW-0371">Homeobox</keyword>
<reference evidence="2 3" key="1">
    <citation type="submission" date="2018-03" db="EMBL/GenBank/DDBJ databases">
        <title>Draft genome sequence of Rohu Carp (Labeo rohita).</title>
        <authorList>
            <person name="Das P."/>
            <person name="Kushwaha B."/>
            <person name="Joshi C.G."/>
            <person name="Kumar D."/>
            <person name="Nagpure N.S."/>
            <person name="Sahoo L."/>
            <person name="Das S.P."/>
            <person name="Bit A."/>
            <person name="Patnaik S."/>
            <person name="Meher P.K."/>
            <person name="Jayasankar P."/>
            <person name="Koringa P.G."/>
            <person name="Patel N.V."/>
            <person name="Hinsu A.T."/>
            <person name="Kumar R."/>
            <person name="Pandey M."/>
            <person name="Agarwal S."/>
            <person name="Srivastava S."/>
            <person name="Singh M."/>
            <person name="Iquebal M.A."/>
            <person name="Jaiswal S."/>
            <person name="Angadi U.B."/>
            <person name="Kumar N."/>
            <person name="Raza M."/>
            <person name="Shah T.M."/>
            <person name="Rai A."/>
            <person name="Jena J.K."/>
        </authorList>
    </citation>
    <scope>NUCLEOTIDE SEQUENCE [LARGE SCALE GENOMIC DNA]</scope>
    <source>
        <strain evidence="2">DASCIFA01</strain>
        <tissue evidence="2">Testis</tissue>
    </source>
</reference>
<sequence length="171" mass="19063">MGNVNGWIRSDHLQNPASWRDHDDATSTHSAGTPGPSSGGHASQSGDNSSEQAVCDEAEESVIDHAEVIRTSELFFHCSYRLSHTGSSNGWSIRANTLTVRHAELPPSDPVKPWPKLNQPESETGHRERQERDRTESGQRHDGMRERTDRDQTERSRIAVMRRQSSGALVQ</sequence>
<protein>
    <submittedName>
        <fullName evidence="2">Homeobox Meis2 isoform X1</fullName>
    </submittedName>
</protein>
<evidence type="ECO:0000313" key="2">
    <source>
        <dbReference type="EMBL" id="RXN22834.1"/>
    </source>
</evidence>
<dbReference type="EMBL" id="QBIY01012578">
    <property type="protein sequence ID" value="RXN22834.1"/>
    <property type="molecule type" value="Genomic_DNA"/>
</dbReference>
<dbReference type="GO" id="GO:0003677">
    <property type="term" value="F:DNA binding"/>
    <property type="evidence" value="ECO:0007669"/>
    <property type="project" value="UniProtKB-KW"/>
</dbReference>
<comment type="caution">
    <text evidence="2">The sequence shown here is derived from an EMBL/GenBank/DDBJ whole genome shotgun (WGS) entry which is preliminary data.</text>
</comment>
<dbReference type="STRING" id="84645.A0A498MTX0"/>
<proteinExistence type="predicted"/>
<dbReference type="AlphaFoldDB" id="A0A498MTX0"/>
<feature type="region of interest" description="Disordered" evidence="1">
    <location>
        <begin position="1"/>
        <end position="59"/>
    </location>
</feature>
<name>A0A498MTX0_LABRO</name>
<evidence type="ECO:0000313" key="3">
    <source>
        <dbReference type="Proteomes" id="UP000290572"/>
    </source>
</evidence>